<proteinExistence type="predicted"/>
<accession>A0A9X9M6L2</accession>
<evidence type="ECO:0000313" key="2">
    <source>
        <dbReference type="EMBL" id="VCX37979.1"/>
    </source>
</evidence>
<feature type="region of interest" description="Disordered" evidence="1">
    <location>
        <begin position="1"/>
        <end position="51"/>
    </location>
</feature>
<dbReference type="AlphaFoldDB" id="A0A9X9M6L2"/>
<dbReference type="EMBL" id="CYRY02043525">
    <property type="protein sequence ID" value="VCX37979.1"/>
    <property type="molecule type" value="Genomic_DNA"/>
</dbReference>
<evidence type="ECO:0000313" key="3">
    <source>
        <dbReference type="Proteomes" id="UP000269945"/>
    </source>
</evidence>
<reference evidence="2 3" key="1">
    <citation type="submission" date="2018-10" db="EMBL/GenBank/DDBJ databases">
        <authorList>
            <person name="Ekblom R."/>
            <person name="Jareborg N."/>
        </authorList>
    </citation>
    <scope>NUCLEOTIDE SEQUENCE [LARGE SCALE GENOMIC DNA]</scope>
    <source>
        <tissue evidence="2">Muscle</tissue>
    </source>
</reference>
<keyword evidence="3" id="KW-1185">Reference proteome</keyword>
<organism evidence="2 3">
    <name type="scientific">Gulo gulo</name>
    <name type="common">Wolverine</name>
    <name type="synonym">Gluton</name>
    <dbReference type="NCBI Taxonomy" id="48420"/>
    <lineage>
        <taxon>Eukaryota</taxon>
        <taxon>Metazoa</taxon>
        <taxon>Chordata</taxon>
        <taxon>Craniata</taxon>
        <taxon>Vertebrata</taxon>
        <taxon>Euteleostomi</taxon>
        <taxon>Mammalia</taxon>
        <taxon>Eutheria</taxon>
        <taxon>Laurasiatheria</taxon>
        <taxon>Carnivora</taxon>
        <taxon>Caniformia</taxon>
        <taxon>Musteloidea</taxon>
        <taxon>Mustelidae</taxon>
        <taxon>Guloninae</taxon>
        <taxon>Gulo</taxon>
    </lineage>
</organism>
<comment type="caution">
    <text evidence="2">The sequence shown here is derived from an EMBL/GenBank/DDBJ whole genome shotgun (WGS) entry which is preliminary data.</text>
</comment>
<evidence type="ECO:0000256" key="1">
    <source>
        <dbReference type="SAM" id="MobiDB-lite"/>
    </source>
</evidence>
<sequence>MSREDGGTQSTNTRPHVYIYRNRTKRRSSPRQEGLPASPVGLPSPSDEGLRVKDAKQALGWPVRWHTALGGSAWTKQDLRDRPGLGKPSLPARAPSSMDRAGRPYPHPEDCRFSPGRRHRPWGLGHILPLPVLRAPPTHGLSLGPGSAPPGY</sequence>
<feature type="compositionally biased region" description="Basic and acidic residues" evidence="1">
    <location>
        <begin position="100"/>
        <end position="112"/>
    </location>
</feature>
<name>A0A9X9M6L2_GULGU</name>
<feature type="region of interest" description="Disordered" evidence="1">
    <location>
        <begin position="133"/>
        <end position="152"/>
    </location>
</feature>
<feature type="non-terminal residue" evidence="2">
    <location>
        <position position="152"/>
    </location>
</feature>
<gene>
    <name evidence="2" type="ORF">BN2614_LOCUS3</name>
</gene>
<protein>
    <submittedName>
        <fullName evidence="2">Uncharacterized protein</fullName>
    </submittedName>
</protein>
<dbReference type="Proteomes" id="UP000269945">
    <property type="component" value="Unassembled WGS sequence"/>
</dbReference>
<feature type="region of interest" description="Disordered" evidence="1">
    <location>
        <begin position="72"/>
        <end position="118"/>
    </location>
</feature>